<proteinExistence type="predicted"/>
<dbReference type="Gene3D" id="1.20.1740.10">
    <property type="entry name" value="Amino acid/polyamine transporter I"/>
    <property type="match status" value="1"/>
</dbReference>
<feature type="transmembrane region" description="Helical" evidence="6">
    <location>
        <begin position="501"/>
        <end position="521"/>
    </location>
</feature>
<accession>A0ABR1WZ40</accession>
<name>A0ABR1WZ40_9PEZI</name>
<feature type="transmembrane region" description="Helical" evidence="6">
    <location>
        <begin position="294"/>
        <end position="313"/>
    </location>
</feature>
<feature type="transmembrane region" description="Helical" evidence="6">
    <location>
        <begin position="431"/>
        <end position="452"/>
    </location>
</feature>
<evidence type="ECO:0008006" key="9">
    <source>
        <dbReference type="Google" id="ProtNLM"/>
    </source>
</evidence>
<protein>
    <recommendedName>
        <fullName evidence="9">Amino acid transporter</fullName>
    </recommendedName>
</protein>
<evidence type="ECO:0000256" key="2">
    <source>
        <dbReference type="ARBA" id="ARBA00022448"/>
    </source>
</evidence>
<dbReference type="Pfam" id="PF13520">
    <property type="entry name" value="AA_permease_2"/>
    <property type="match status" value="1"/>
</dbReference>
<sequence length="586" mass="63536">MQHANLDLDLDRSRMAARLENETRHAEIVITHIQTVTLYIGFASDTVMASSIKDAQDVDNKNLLGRTQSHIPDLVEDTIVQDFGYEPAYRRVFSSLGSMSLTLAMASPMCGVFVAVNYQITYGGYWGLTWGWLVPALLFLPWALTTAEFCSAMPVNGANYWWTAALAPPSISRPISFIAGMANVMNALTSIASMAWASSSALCTIISLYNGWEPTNAVMFGIAWALCLLWFVMASMKMANASQLYIGSASIVLITSVVFFIALPVSQSVQAVPFAPASRVFGEYANFSDWNEPVAVPMTWFTAAWVITGWNAASAVAEETHNARIVAPRSIVTTYCLMSVMGFLVCVLLAFCIPDIEAAALDPSGFPALALLIERWGRNAGVAFLLVIFLNTAIGGGAVLVMMSCQTAAFARDGGLLCNAQLSRISPRSNMPVHTCVLLTGGGMLMLCLAFSPVASGTIYSLDVIAVMVLYALPMAFRILDAGEGGRRWVPGPWNYGRLSVPIHVVGLVTVLYMTVLECFPPEAHWTAATLNYNWAVLIGAVMLSAVMWFAHGTHSYKGPDQEMLAAWRSHQITQGVDTIIDGIRP</sequence>
<feature type="transmembrane region" description="Helical" evidence="6">
    <location>
        <begin position="334"/>
        <end position="356"/>
    </location>
</feature>
<dbReference type="PANTHER" id="PTHR45649">
    <property type="entry name" value="AMINO-ACID PERMEASE BAT1"/>
    <property type="match status" value="1"/>
</dbReference>
<evidence type="ECO:0000256" key="4">
    <source>
        <dbReference type="ARBA" id="ARBA00022989"/>
    </source>
</evidence>
<evidence type="ECO:0000256" key="5">
    <source>
        <dbReference type="ARBA" id="ARBA00023136"/>
    </source>
</evidence>
<keyword evidence="5 6" id="KW-0472">Membrane</keyword>
<keyword evidence="4 6" id="KW-1133">Transmembrane helix</keyword>
<dbReference type="RefSeq" id="XP_066671328.1">
    <property type="nucleotide sequence ID" value="XM_066807710.1"/>
</dbReference>
<reference evidence="7 8" key="1">
    <citation type="submission" date="2023-01" db="EMBL/GenBank/DDBJ databases">
        <title>Analysis of 21 Apiospora genomes using comparative genomics revels a genus with tremendous synthesis potential of carbohydrate active enzymes and secondary metabolites.</title>
        <authorList>
            <person name="Sorensen T."/>
        </authorList>
    </citation>
    <scope>NUCLEOTIDE SEQUENCE [LARGE SCALE GENOMIC DNA]</scope>
    <source>
        <strain evidence="7 8">CBS 114990</strain>
    </source>
</reference>
<evidence type="ECO:0000313" key="8">
    <source>
        <dbReference type="Proteomes" id="UP001433268"/>
    </source>
</evidence>
<evidence type="ECO:0000256" key="6">
    <source>
        <dbReference type="SAM" id="Phobius"/>
    </source>
</evidence>
<feature type="transmembrane region" description="Helical" evidence="6">
    <location>
        <begin position="244"/>
        <end position="263"/>
    </location>
</feature>
<feature type="transmembrane region" description="Helical" evidence="6">
    <location>
        <begin position="99"/>
        <end position="118"/>
    </location>
</feature>
<evidence type="ECO:0000313" key="7">
    <source>
        <dbReference type="EMBL" id="KAK8088434.1"/>
    </source>
</evidence>
<dbReference type="GeneID" id="92040770"/>
<dbReference type="InterPro" id="IPR002293">
    <property type="entry name" value="AA/rel_permease1"/>
</dbReference>
<dbReference type="Proteomes" id="UP001433268">
    <property type="component" value="Unassembled WGS sequence"/>
</dbReference>
<feature type="transmembrane region" description="Helical" evidence="6">
    <location>
        <begin position="187"/>
        <end position="209"/>
    </location>
</feature>
<feature type="transmembrane region" description="Helical" evidence="6">
    <location>
        <begin position="124"/>
        <end position="144"/>
    </location>
</feature>
<keyword evidence="3 6" id="KW-0812">Transmembrane</keyword>
<keyword evidence="2" id="KW-0813">Transport</keyword>
<gene>
    <name evidence="7" type="ORF">PG997_003395</name>
</gene>
<feature type="transmembrane region" description="Helical" evidence="6">
    <location>
        <begin position="376"/>
        <end position="402"/>
    </location>
</feature>
<feature type="transmembrane region" description="Helical" evidence="6">
    <location>
        <begin position="458"/>
        <end position="480"/>
    </location>
</feature>
<evidence type="ECO:0000256" key="3">
    <source>
        <dbReference type="ARBA" id="ARBA00022692"/>
    </source>
</evidence>
<dbReference type="PANTHER" id="PTHR45649:SF26">
    <property type="entry name" value="OS04G0435100 PROTEIN"/>
    <property type="match status" value="1"/>
</dbReference>
<comment type="subcellular location">
    <subcellularLocation>
        <location evidence="1">Membrane</location>
        <topology evidence="1">Multi-pass membrane protein</topology>
    </subcellularLocation>
</comment>
<evidence type="ECO:0000256" key="1">
    <source>
        <dbReference type="ARBA" id="ARBA00004141"/>
    </source>
</evidence>
<organism evidence="7 8">
    <name type="scientific">Apiospora hydei</name>
    <dbReference type="NCBI Taxonomy" id="1337664"/>
    <lineage>
        <taxon>Eukaryota</taxon>
        <taxon>Fungi</taxon>
        <taxon>Dikarya</taxon>
        <taxon>Ascomycota</taxon>
        <taxon>Pezizomycotina</taxon>
        <taxon>Sordariomycetes</taxon>
        <taxon>Xylariomycetidae</taxon>
        <taxon>Amphisphaeriales</taxon>
        <taxon>Apiosporaceae</taxon>
        <taxon>Apiospora</taxon>
    </lineage>
</organism>
<comment type="caution">
    <text evidence="7">The sequence shown here is derived from an EMBL/GenBank/DDBJ whole genome shotgun (WGS) entry which is preliminary data.</text>
</comment>
<dbReference type="EMBL" id="JAQQWN010000004">
    <property type="protein sequence ID" value="KAK8088434.1"/>
    <property type="molecule type" value="Genomic_DNA"/>
</dbReference>
<feature type="transmembrane region" description="Helical" evidence="6">
    <location>
        <begin position="533"/>
        <end position="551"/>
    </location>
</feature>
<keyword evidence="8" id="KW-1185">Reference proteome</keyword>
<feature type="transmembrane region" description="Helical" evidence="6">
    <location>
        <begin position="215"/>
        <end position="232"/>
    </location>
</feature>